<organism evidence="1 2">
    <name type="scientific">Helicobacter muridarum</name>
    <dbReference type="NCBI Taxonomy" id="216"/>
    <lineage>
        <taxon>Bacteria</taxon>
        <taxon>Pseudomonadati</taxon>
        <taxon>Campylobacterota</taxon>
        <taxon>Epsilonproteobacteria</taxon>
        <taxon>Campylobacterales</taxon>
        <taxon>Helicobacteraceae</taxon>
        <taxon>Helicobacter</taxon>
    </lineage>
</organism>
<sequence length="38" mass="4175">MEILASIGGLCSAVVLLVLVLPVHKLEKRTRDLESKKD</sequence>
<reference evidence="1 2" key="1">
    <citation type="submission" date="2018-06" db="EMBL/GenBank/DDBJ databases">
        <authorList>
            <consortium name="Pathogen Informatics"/>
            <person name="Doyle S."/>
        </authorList>
    </citation>
    <scope>NUCLEOTIDE SEQUENCE [LARGE SCALE GENOMIC DNA]</scope>
    <source>
        <strain evidence="1 2">NCTC12714</strain>
    </source>
</reference>
<evidence type="ECO:0000313" key="2">
    <source>
        <dbReference type="Proteomes" id="UP000255139"/>
    </source>
</evidence>
<evidence type="ECO:0000313" key="1">
    <source>
        <dbReference type="EMBL" id="STQ86197.1"/>
    </source>
</evidence>
<proteinExistence type="predicted"/>
<dbReference type="Proteomes" id="UP000255139">
    <property type="component" value="Unassembled WGS sequence"/>
</dbReference>
<protein>
    <submittedName>
        <fullName evidence="1">Uncharacterized protein</fullName>
    </submittedName>
</protein>
<accession>A0A377PUD8</accession>
<gene>
    <name evidence="1" type="ORF">NCTC12714_00999</name>
</gene>
<dbReference type="EMBL" id="UGJE01000002">
    <property type="protein sequence ID" value="STQ86197.1"/>
    <property type="molecule type" value="Genomic_DNA"/>
</dbReference>
<name>A0A377PUD8_9HELI</name>
<keyword evidence="2" id="KW-1185">Reference proteome</keyword>
<dbReference type="AlphaFoldDB" id="A0A377PUD8"/>